<gene>
    <name evidence="2" type="ORF">AVDCRST_MAG66-4287</name>
</gene>
<feature type="non-terminal residue" evidence="2">
    <location>
        <position position="62"/>
    </location>
</feature>
<sequence>CHPWLQNQVAIRGRRRRTTSPGSSSRTRPSAGSSRSPPWSATAPTGSFPIRRSRATSGRVPR</sequence>
<organism evidence="2">
    <name type="scientific">uncultured Pseudonocardia sp</name>
    <dbReference type="NCBI Taxonomy" id="211455"/>
    <lineage>
        <taxon>Bacteria</taxon>
        <taxon>Bacillati</taxon>
        <taxon>Actinomycetota</taxon>
        <taxon>Actinomycetes</taxon>
        <taxon>Pseudonocardiales</taxon>
        <taxon>Pseudonocardiaceae</taxon>
        <taxon>Pseudonocardia</taxon>
        <taxon>environmental samples</taxon>
    </lineage>
</organism>
<reference evidence="2" key="1">
    <citation type="submission" date="2020-02" db="EMBL/GenBank/DDBJ databases">
        <authorList>
            <person name="Meier V. D."/>
        </authorList>
    </citation>
    <scope>NUCLEOTIDE SEQUENCE</scope>
    <source>
        <strain evidence="2">AVDCRST_MAG66</strain>
    </source>
</reference>
<name>A0A6J4QIE7_9PSEU</name>
<feature type="non-terminal residue" evidence="2">
    <location>
        <position position="1"/>
    </location>
</feature>
<evidence type="ECO:0000256" key="1">
    <source>
        <dbReference type="SAM" id="MobiDB-lite"/>
    </source>
</evidence>
<feature type="region of interest" description="Disordered" evidence="1">
    <location>
        <begin position="1"/>
        <end position="62"/>
    </location>
</feature>
<evidence type="ECO:0000313" key="2">
    <source>
        <dbReference type="EMBL" id="CAA9444338.1"/>
    </source>
</evidence>
<dbReference type="AlphaFoldDB" id="A0A6J4QIE7"/>
<accession>A0A6J4QIE7</accession>
<proteinExistence type="predicted"/>
<feature type="compositionally biased region" description="Low complexity" evidence="1">
    <location>
        <begin position="19"/>
        <end position="37"/>
    </location>
</feature>
<protein>
    <submittedName>
        <fullName evidence="2">Uncharacterized protein</fullName>
    </submittedName>
</protein>
<dbReference type="EMBL" id="CADCUS010000580">
    <property type="protein sequence ID" value="CAA9444338.1"/>
    <property type="molecule type" value="Genomic_DNA"/>
</dbReference>